<feature type="domain" description="Methyltransferase small" evidence="7">
    <location>
        <begin position="198"/>
        <end position="280"/>
    </location>
</feature>
<gene>
    <name evidence="5" type="primary">prmC</name>
    <name evidence="9" type="ORF">K8U80_09020</name>
</gene>
<dbReference type="InterPro" id="IPR050320">
    <property type="entry name" value="N5-glutamine_MTase"/>
</dbReference>
<dbReference type="Proteomes" id="UP000746751">
    <property type="component" value="Unassembled WGS sequence"/>
</dbReference>
<dbReference type="GO" id="GO:0003676">
    <property type="term" value="F:nucleic acid binding"/>
    <property type="evidence" value="ECO:0007669"/>
    <property type="project" value="InterPro"/>
</dbReference>
<dbReference type="Pfam" id="PF05175">
    <property type="entry name" value="MTS"/>
    <property type="match status" value="1"/>
</dbReference>
<dbReference type="PANTHER" id="PTHR18895">
    <property type="entry name" value="HEMK METHYLTRANSFERASE"/>
    <property type="match status" value="1"/>
</dbReference>
<evidence type="ECO:0000256" key="1">
    <source>
        <dbReference type="ARBA" id="ARBA00022603"/>
    </source>
</evidence>
<accession>A0A921IRQ2</accession>
<dbReference type="Gene3D" id="1.10.8.10">
    <property type="entry name" value="DNA helicase RuvA subunit, C-terminal domain"/>
    <property type="match status" value="1"/>
</dbReference>
<reference evidence="9" key="2">
    <citation type="submission" date="2021-09" db="EMBL/GenBank/DDBJ databases">
        <authorList>
            <person name="Gilroy R."/>
        </authorList>
    </citation>
    <scope>NUCLEOTIDE SEQUENCE</scope>
    <source>
        <strain evidence="9">ChiGjej2B2-7701</strain>
    </source>
</reference>
<dbReference type="InterPro" id="IPR004556">
    <property type="entry name" value="HemK-like"/>
</dbReference>
<evidence type="ECO:0000256" key="6">
    <source>
        <dbReference type="SAM" id="MobiDB-lite"/>
    </source>
</evidence>
<dbReference type="AlphaFoldDB" id="A0A921IRQ2"/>
<dbReference type="InterPro" id="IPR002052">
    <property type="entry name" value="DNA_methylase_N6_adenine_CS"/>
</dbReference>
<evidence type="ECO:0000256" key="3">
    <source>
        <dbReference type="ARBA" id="ARBA00022691"/>
    </source>
</evidence>
<evidence type="ECO:0000259" key="7">
    <source>
        <dbReference type="Pfam" id="PF05175"/>
    </source>
</evidence>
<feature type="domain" description="Release factor glutamine methyltransferase N-terminal" evidence="8">
    <location>
        <begin position="11"/>
        <end position="79"/>
    </location>
</feature>
<dbReference type="Gene3D" id="3.40.50.150">
    <property type="entry name" value="Vaccinia Virus protein VP39"/>
    <property type="match status" value="1"/>
</dbReference>
<keyword evidence="1 5" id="KW-0489">Methyltransferase</keyword>
<proteinExistence type="inferred from homology"/>
<dbReference type="GO" id="GO:0032259">
    <property type="term" value="P:methylation"/>
    <property type="evidence" value="ECO:0007669"/>
    <property type="project" value="UniProtKB-KW"/>
</dbReference>
<reference evidence="9" key="1">
    <citation type="journal article" date="2021" name="PeerJ">
        <title>Extensive microbial diversity within the chicken gut microbiome revealed by metagenomics and culture.</title>
        <authorList>
            <person name="Gilroy R."/>
            <person name="Ravi A."/>
            <person name="Getino M."/>
            <person name="Pursley I."/>
            <person name="Horton D.L."/>
            <person name="Alikhan N.F."/>
            <person name="Baker D."/>
            <person name="Gharbi K."/>
            <person name="Hall N."/>
            <person name="Watson M."/>
            <person name="Adriaenssens E.M."/>
            <person name="Foster-Nyarko E."/>
            <person name="Jarju S."/>
            <person name="Secka A."/>
            <person name="Antonio M."/>
            <person name="Oren A."/>
            <person name="Chaudhuri R.R."/>
            <person name="La Ragione R."/>
            <person name="Hildebrand F."/>
            <person name="Pallen M.J."/>
        </authorList>
    </citation>
    <scope>NUCLEOTIDE SEQUENCE</scope>
    <source>
        <strain evidence="9">ChiGjej2B2-7701</strain>
    </source>
</reference>
<organism evidence="9 10">
    <name type="scientific">Collinsella ihumii</name>
    <dbReference type="NCBI Taxonomy" id="1720204"/>
    <lineage>
        <taxon>Bacteria</taxon>
        <taxon>Bacillati</taxon>
        <taxon>Actinomycetota</taxon>
        <taxon>Coriobacteriia</taxon>
        <taxon>Coriobacteriales</taxon>
        <taxon>Coriobacteriaceae</taxon>
        <taxon>Collinsella</taxon>
    </lineage>
</organism>
<feature type="binding site" evidence="5">
    <location>
        <begin position="203"/>
        <end position="207"/>
    </location>
    <ligand>
        <name>S-adenosyl-L-methionine</name>
        <dbReference type="ChEBI" id="CHEBI:59789"/>
    </ligand>
</feature>
<dbReference type="GO" id="GO:0102559">
    <property type="term" value="F:peptide chain release factor N(5)-glutamine methyltransferase activity"/>
    <property type="evidence" value="ECO:0007669"/>
    <property type="project" value="UniProtKB-EC"/>
</dbReference>
<dbReference type="InterPro" id="IPR007848">
    <property type="entry name" value="Small_mtfrase_dom"/>
</dbReference>
<dbReference type="EMBL" id="DYVF01000052">
    <property type="protein sequence ID" value="HJG31518.1"/>
    <property type="molecule type" value="Genomic_DNA"/>
</dbReference>
<comment type="caution">
    <text evidence="9">The sequence shown here is derived from an EMBL/GenBank/DDBJ whole genome shotgun (WGS) entry which is preliminary data.</text>
</comment>
<feature type="binding site" evidence="5">
    <location>
        <position position="276"/>
    </location>
    <ligand>
        <name>S-adenosyl-L-methionine</name>
        <dbReference type="ChEBI" id="CHEBI:59789"/>
    </ligand>
</feature>
<dbReference type="Pfam" id="PF17827">
    <property type="entry name" value="PrmC_N"/>
    <property type="match status" value="1"/>
</dbReference>
<evidence type="ECO:0000259" key="8">
    <source>
        <dbReference type="Pfam" id="PF17827"/>
    </source>
</evidence>
<feature type="compositionally biased region" description="Basic and acidic residues" evidence="6">
    <location>
        <begin position="142"/>
        <end position="175"/>
    </location>
</feature>
<evidence type="ECO:0000256" key="5">
    <source>
        <dbReference type="HAMAP-Rule" id="MF_02126"/>
    </source>
</evidence>
<dbReference type="EC" id="2.1.1.297" evidence="5"/>
<dbReference type="PANTHER" id="PTHR18895:SF74">
    <property type="entry name" value="MTRF1L RELEASE FACTOR GLUTAMINE METHYLTRANSFERASE"/>
    <property type="match status" value="1"/>
</dbReference>
<feature type="compositionally biased region" description="Acidic residues" evidence="6">
    <location>
        <begin position="176"/>
        <end position="186"/>
    </location>
</feature>
<dbReference type="SUPFAM" id="SSF53335">
    <property type="entry name" value="S-adenosyl-L-methionine-dependent methyltransferases"/>
    <property type="match status" value="1"/>
</dbReference>
<dbReference type="HAMAP" id="MF_02126">
    <property type="entry name" value="RF_methyltr_PrmC"/>
    <property type="match status" value="1"/>
</dbReference>
<comment type="function">
    <text evidence="5">Methylates the class 1 translation termination release factors RF1/PrfA and RF2/PrfB on the glutamine residue of the universally conserved GGQ motif.</text>
</comment>
<keyword evidence="3 5" id="KW-0949">S-adenosyl-L-methionine</keyword>
<evidence type="ECO:0000256" key="2">
    <source>
        <dbReference type="ARBA" id="ARBA00022679"/>
    </source>
</evidence>
<feature type="binding site" evidence="5">
    <location>
        <position position="227"/>
    </location>
    <ligand>
        <name>S-adenosyl-L-methionine</name>
        <dbReference type="ChEBI" id="CHEBI:59789"/>
    </ligand>
</feature>
<dbReference type="InterPro" id="IPR029063">
    <property type="entry name" value="SAM-dependent_MTases_sf"/>
</dbReference>
<dbReference type="InterPro" id="IPR019874">
    <property type="entry name" value="RF_methyltr_PrmC"/>
</dbReference>
<protein>
    <recommendedName>
        <fullName evidence="5">Release factor glutamine methyltransferase</fullName>
        <shortName evidence="5">RF MTase</shortName>
        <ecNumber evidence="5">2.1.1.297</ecNumber>
    </recommendedName>
    <alternativeName>
        <fullName evidence="5">N5-glutamine methyltransferase PrmC</fullName>
    </alternativeName>
    <alternativeName>
        <fullName evidence="5">Protein-(glutamine-N5) MTase PrmC</fullName>
    </alternativeName>
    <alternativeName>
        <fullName evidence="5">Protein-glutamine N-methyltransferase PrmC</fullName>
    </alternativeName>
</protein>
<feature type="binding site" evidence="5">
    <location>
        <begin position="276"/>
        <end position="279"/>
    </location>
    <ligand>
        <name>substrate</name>
    </ligand>
</feature>
<comment type="similarity">
    <text evidence="5">Belongs to the protein N5-glutamine methyltransferase family. PrmC subfamily.</text>
</comment>
<keyword evidence="2 5" id="KW-0808">Transferase</keyword>
<name>A0A921IRQ2_9ACTN</name>
<sequence>MSETWTVKRCLDWTNEYLGGKGIEKPRVSAEWMLSSILGLSRTQLYMSFDRPLLPEELDRMHRSVVRRAKGEPLQYITGDTQFRIIDVACEPGVLIPRPETEMLVEEVLAFIDRDVFGEADGTSRRERAALPWNAEVEAARRAEEAAAAEKARQDAAESEDDGPKPDGDGLPADRPDDDVDGSEGESDAKGGEPRCARILEVGCGTGCISLSFAAERPGRVRCIATDIEPRAVALACRNRDALGIGAEVVDFREGNLVSPLDRQTEWGTFDVLVSNPPYIPTSVMKQLPQEVAAFEPELALEGGEDGLDIFRRLVNAAPSMVRPGGLLACELHETALDAAADICRQAGFENVRIVSDLAGRPRIILATVPEAAVLAARERFARRA</sequence>
<comment type="catalytic activity">
    <reaction evidence="4 5">
        <text>L-glutaminyl-[peptide chain release factor] + S-adenosyl-L-methionine = N(5)-methyl-L-glutaminyl-[peptide chain release factor] + S-adenosyl-L-homocysteine + H(+)</text>
        <dbReference type="Rhea" id="RHEA:42896"/>
        <dbReference type="Rhea" id="RHEA-COMP:10271"/>
        <dbReference type="Rhea" id="RHEA-COMP:10272"/>
        <dbReference type="ChEBI" id="CHEBI:15378"/>
        <dbReference type="ChEBI" id="CHEBI:30011"/>
        <dbReference type="ChEBI" id="CHEBI:57856"/>
        <dbReference type="ChEBI" id="CHEBI:59789"/>
        <dbReference type="ChEBI" id="CHEBI:61891"/>
        <dbReference type="EC" id="2.1.1.297"/>
    </reaction>
</comment>
<evidence type="ECO:0000256" key="4">
    <source>
        <dbReference type="ARBA" id="ARBA00048391"/>
    </source>
</evidence>
<dbReference type="NCBIfam" id="TIGR00536">
    <property type="entry name" value="hemK_fam"/>
    <property type="match status" value="1"/>
</dbReference>
<dbReference type="PROSITE" id="PS00092">
    <property type="entry name" value="N6_MTASE"/>
    <property type="match status" value="1"/>
</dbReference>
<evidence type="ECO:0000313" key="10">
    <source>
        <dbReference type="Proteomes" id="UP000746751"/>
    </source>
</evidence>
<comment type="caution">
    <text evidence="5">Lacks conserved residue(s) required for the propagation of feature annotation.</text>
</comment>
<dbReference type="InterPro" id="IPR040758">
    <property type="entry name" value="PrmC_N"/>
</dbReference>
<evidence type="ECO:0000313" key="9">
    <source>
        <dbReference type="EMBL" id="HJG31518.1"/>
    </source>
</evidence>
<dbReference type="CDD" id="cd02440">
    <property type="entry name" value="AdoMet_MTases"/>
    <property type="match status" value="1"/>
</dbReference>
<feature type="region of interest" description="Disordered" evidence="6">
    <location>
        <begin position="142"/>
        <end position="193"/>
    </location>
</feature>